<keyword evidence="2" id="KW-1185">Reference proteome</keyword>
<sequence>MLPDEIAGPSHGGPSISFVALAEDQMSIAALKRGLFPVLNWIQSCSRVCSVCCALRPTLSDRGWMIGFWGCSVTSKSPCPAPVPFFLEARKELRQYGGKFVPLGNAKCAKLCFKFFLYPRWWGLWVVGTPQVDYVVVVHARKVQLLPSTCKITAALAGMGVEGGNGDVTTIAVP</sequence>
<dbReference type="AlphaFoldDB" id="A0A3N0Y2J1"/>
<accession>A0A3N0Y2J1</accession>
<evidence type="ECO:0000313" key="2">
    <source>
        <dbReference type="Proteomes" id="UP000281406"/>
    </source>
</evidence>
<evidence type="ECO:0000313" key="1">
    <source>
        <dbReference type="EMBL" id="ROL28097.1"/>
    </source>
</evidence>
<name>A0A3N0Y2J1_ANAGA</name>
<gene>
    <name evidence="1" type="ORF">DPX16_11227</name>
</gene>
<dbReference type="Proteomes" id="UP000281406">
    <property type="component" value="Unassembled WGS sequence"/>
</dbReference>
<proteinExistence type="predicted"/>
<comment type="caution">
    <text evidence="1">The sequence shown here is derived from an EMBL/GenBank/DDBJ whole genome shotgun (WGS) entry which is preliminary data.</text>
</comment>
<organism evidence="1 2">
    <name type="scientific">Anabarilius grahami</name>
    <name type="common">Kanglang fish</name>
    <name type="synonym">Barilius grahami</name>
    <dbReference type="NCBI Taxonomy" id="495550"/>
    <lineage>
        <taxon>Eukaryota</taxon>
        <taxon>Metazoa</taxon>
        <taxon>Chordata</taxon>
        <taxon>Craniata</taxon>
        <taxon>Vertebrata</taxon>
        <taxon>Euteleostomi</taxon>
        <taxon>Actinopterygii</taxon>
        <taxon>Neopterygii</taxon>
        <taxon>Teleostei</taxon>
        <taxon>Ostariophysi</taxon>
        <taxon>Cypriniformes</taxon>
        <taxon>Xenocyprididae</taxon>
        <taxon>Xenocypridinae</taxon>
        <taxon>Xenocypridinae incertae sedis</taxon>
        <taxon>Anabarilius</taxon>
    </lineage>
</organism>
<reference evidence="1 2" key="1">
    <citation type="submission" date="2018-10" db="EMBL/GenBank/DDBJ databases">
        <title>Genome assembly for a Yunnan-Guizhou Plateau 3E fish, Anabarilius grahami (Regan), and its evolutionary and genetic applications.</title>
        <authorList>
            <person name="Jiang W."/>
        </authorList>
    </citation>
    <scope>NUCLEOTIDE SEQUENCE [LARGE SCALE GENOMIC DNA]</scope>
    <source>
        <strain evidence="1">AG-KIZ</strain>
        <tissue evidence="1">Muscle</tissue>
    </source>
</reference>
<protein>
    <submittedName>
        <fullName evidence="1">Uncharacterized protein</fullName>
    </submittedName>
</protein>
<dbReference type="EMBL" id="RJVU01053643">
    <property type="protein sequence ID" value="ROL28097.1"/>
    <property type="molecule type" value="Genomic_DNA"/>
</dbReference>